<evidence type="ECO:0000313" key="10">
    <source>
        <dbReference type="EMBL" id="WQD38008.1"/>
    </source>
</evidence>
<dbReference type="Pfam" id="PF00703">
    <property type="entry name" value="Glyco_hydro_2"/>
    <property type="match status" value="1"/>
</dbReference>
<protein>
    <submittedName>
        <fullName evidence="10">Glycoside hydrolase family 2 TIM barrel-domain containing protein</fullName>
    </submittedName>
</protein>
<dbReference type="PANTHER" id="PTHR42732">
    <property type="entry name" value="BETA-GALACTOSIDASE"/>
    <property type="match status" value="1"/>
</dbReference>
<feature type="signal peptide" evidence="4">
    <location>
        <begin position="1"/>
        <end position="24"/>
    </location>
</feature>
<feature type="domain" description="Glycoside hydrolase family 2 immunoglobulin-like beta-sandwich" evidence="5">
    <location>
        <begin position="191"/>
        <end position="295"/>
    </location>
</feature>
<dbReference type="Gene3D" id="2.60.120.260">
    <property type="entry name" value="Galactose-binding domain-like"/>
    <property type="match status" value="1"/>
</dbReference>
<gene>
    <name evidence="10" type="ORF">U0035_20285</name>
</gene>
<dbReference type="InterPro" id="IPR006104">
    <property type="entry name" value="Glyco_hydro_2_N"/>
</dbReference>
<sequence length="831" mass="92909">MKRFTLSILVFLCIQSFSNCIAQAGGRERLLMDAGWKFSQTDTVGAEKAAFNDSRWRTLNLPHDWSIEHDFIQDAPTGGGGGYLPTGVGWYRKQFTIPRSALSKVVWIEFDGVYQNSDVWINGHHLGRYPNGYMSFHYDLTPHLKAGNNTITVRVDNSRQPNTRWYSGSGIYRHVWLNIAHPLHIAQWGTYITTPQVDAAKATVQIKTTVNNRKAVSGTATLRSVIVDEVGKEVGRTESAVSLKSGTDTTIVSHEIQVATPVLWSLEKPHMYSIWSLVIDKGKVIDEVATPFGIRHIEYDADKGFLLNGKRIKMKGVCLHHDAGSVGAAVPESMWVRRLQILKDMGCNAIRTSHNPMAPEFLDLCDRMGFLVQNEVYDVWLAGKAKYDYAVYFKEWSQRDLVNFIHRDRNHPSVVLWSAGNEIGEQGQPKGYEVLRPLIETFHREDPTRPVTTGNDHIADDNSPTTPEFLSMLDIVGYNYVDRWRDRRELFYDIDKRNNPGWKMIGTENVSISGVRGNYFGGGYGRIDSSVIQPANLPGVIRAEQLWKFTAVHDYVIGDFMWTGIDYLGEARWPSKNSSSGVIDLCGFPKDAYYFYKSQWTDQPMIHLAPHWNWNGREGKVIPVMAYTNCDTVELFLNGKSFGAKSVQFPRPGNAGAWNRYAVTPVGTTTADLHLIWDVPYEPGILKAVGRKGGKTIVEEEIRTTGAPAAFRLSVDRSKIEADATNVAHVKIEVVDKDGNIVPNAAESVQVIVEGAGRLIGLDNGNPVDHTSMKSDKRKTFNGLALAVVQPAIKPGTIRVTTRSSFLKNDSIEISTVKSGSAIRTLEQMQK</sequence>
<dbReference type="InterPro" id="IPR023232">
    <property type="entry name" value="Glyco_hydro_2_AS"/>
</dbReference>
<evidence type="ECO:0000256" key="2">
    <source>
        <dbReference type="ARBA" id="ARBA00022801"/>
    </source>
</evidence>
<feature type="chain" id="PRO_5046763266" evidence="4">
    <location>
        <begin position="25"/>
        <end position="831"/>
    </location>
</feature>
<dbReference type="InterPro" id="IPR017853">
    <property type="entry name" value="GH"/>
</dbReference>
<dbReference type="InterPro" id="IPR008979">
    <property type="entry name" value="Galactose-bd-like_sf"/>
</dbReference>
<proteinExistence type="inferred from homology"/>
<feature type="domain" description="Glycoside hydrolase family 2 catalytic" evidence="6">
    <location>
        <begin position="302"/>
        <end position="460"/>
    </location>
</feature>
<evidence type="ECO:0000259" key="5">
    <source>
        <dbReference type="Pfam" id="PF00703"/>
    </source>
</evidence>
<dbReference type="GO" id="GO:0016787">
    <property type="term" value="F:hydrolase activity"/>
    <property type="evidence" value="ECO:0007669"/>
    <property type="project" value="UniProtKB-KW"/>
</dbReference>
<keyword evidence="11" id="KW-1185">Reference proteome</keyword>
<dbReference type="InterPro" id="IPR013783">
    <property type="entry name" value="Ig-like_fold"/>
</dbReference>
<dbReference type="SUPFAM" id="SSF51445">
    <property type="entry name" value="(Trans)glycosidases"/>
    <property type="match status" value="1"/>
</dbReference>
<dbReference type="Pfam" id="PF02836">
    <property type="entry name" value="Glyco_hydro_2_C"/>
    <property type="match status" value="1"/>
</dbReference>
<dbReference type="SUPFAM" id="SSF49785">
    <property type="entry name" value="Galactose-binding domain-like"/>
    <property type="match status" value="1"/>
</dbReference>
<evidence type="ECO:0000259" key="9">
    <source>
        <dbReference type="Pfam" id="PF18565"/>
    </source>
</evidence>
<dbReference type="Pfam" id="PF02837">
    <property type="entry name" value="Glyco_hydro_2_N"/>
    <property type="match status" value="1"/>
</dbReference>
<dbReference type="Pfam" id="PF16355">
    <property type="entry name" value="DUF4982"/>
    <property type="match status" value="1"/>
</dbReference>
<organism evidence="10 11">
    <name type="scientific">Niabella yanshanensis</name>
    <dbReference type="NCBI Taxonomy" id="577386"/>
    <lineage>
        <taxon>Bacteria</taxon>
        <taxon>Pseudomonadati</taxon>
        <taxon>Bacteroidota</taxon>
        <taxon>Chitinophagia</taxon>
        <taxon>Chitinophagales</taxon>
        <taxon>Chitinophagaceae</taxon>
        <taxon>Niabella</taxon>
    </lineage>
</organism>
<dbReference type="Pfam" id="PF18565">
    <property type="entry name" value="Glyco_hydro2_C5"/>
    <property type="match status" value="1"/>
</dbReference>
<dbReference type="InterPro" id="IPR032311">
    <property type="entry name" value="DUF4982"/>
</dbReference>
<dbReference type="InterPro" id="IPR040605">
    <property type="entry name" value="Glyco_hydro2_dom5"/>
</dbReference>
<evidence type="ECO:0000313" key="11">
    <source>
        <dbReference type="Proteomes" id="UP001325680"/>
    </source>
</evidence>
<dbReference type="InterPro" id="IPR036156">
    <property type="entry name" value="Beta-gal/glucu_dom_sf"/>
</dbReference>
<keyword evidence="4" id="KW-0732">Signal</keyword>
<evidence type="ECO:0000256" key="1">
    <source>
        <dbReference type="ARBA" id="ARBA00007401"/>
    </source>
</evidence>
<feature type="domain" description="Glycoside hydrolase family 2" evidence="9">
    <location>
        <begin position="712"/>
        <end position="812"/>
    </location>
</feature>
<dbReference type="PROSITE" id="PS00608">
    <property type="entry name" value="GLYCOSYL_HYDROL_F2_2"/>
    <property type="match status" value="1"/>
</dbReference>
<name>A0ABZ0W5W6_9BACT</name>
<dbReference type="InterPro" id="IPR006103">
    <property type="entry name" value="Glyco_hydro_2_cat"/>
</dbReference>
<reference evidence="10 11" key="1">
    <citation type="submission" date="2023-12" db="EMBL/GenBank/DDBJ databases">
        <title>Genome sequencing and assembly of bacterial species from a model synthetic community.</title>
        <authorList>
            <person name="Hogle S.L."/>
        </authorList>
    </citation>
    <scope>NUCLEOTIDE SEQUENCE [LARGE SCALE GENOMIC DNA]</scope>
    <source>
        <strain evidence="10 11">HAMBI_3031</strain>
    </source>
</reference>
<dbReference type="Gene3D" id="3.20.20.80">
    <property type="entry name" value="Glycosidases"/>
    <property type="match status" value="1"/>
</dbReference>
<evidence type="ECO:0000259" key="6">
    <source>
        <dbReference type="Pfam" id="PF02836"/>
    </source>
</evidence>
<dbReference type="InterPro" id="IPR051913">
    <property type="entry name" value="GH2_Domain-Containing"/>
</dbReference>
<feature type="domain" description="DUF4982" evidence="8">
    <location>
        <begin position="619"/>
        <end position="697"/>
    </location>
</feature>
<dbReference type="PRINTS" id="PR00132">
    <property type="entry name" value="GLHYDRLASE2"/>
</dbReference>
<evidence type="ECO:0000256" key="4">
    <source>
        <dbReference type="SAM" id="SignalP"/>
    </source>
</evidence>
<dbReference type="PANTHER" id="PTHR42732:SF1">
    <property type="entry name" value="BETA-MANNOSIDASE"/>
    <property type="match status" value="1"/>
</dbReference>
<feature type="domain" description="Glycosyl hydrolases family 2 sugar binding" evidence="7">
    <location>
        <begin position="87"/>
        <end position="177"/>
    </location>
</feature>
<keyword evidence="3" id="KW-0326">Glycosidase</keyword>
<dbReference type="Gene3D" id="2.60.40.10">
    <property type="entry name" value="Immunoglobulins"/>
    <property type="match status" value="3"/>
</dbReference>
<dbReference type="InterPro" id="IPR006101">
    <property type="entry name" value="Glyco_hydro_2"/>
</dbReference>
<dbReference type="InterPro" id="IPR006102">
    <property type="entry name" value="Ig-like_GH2"/>
</dbReference>
<dbReference type="EMBL" id="CP139960">
    <property type="protein sequence ID" value="WQD38008.1"/>
    <property type="molecule type" value="Genomic_DNA"/>
</dbReference>
<dbReference type="Proteomes" id="UP001325680">
    <property type="component" value="Chromosome"/>
</dbReference>
<dbReference type="SUPFAM" id="SSF49303">
    <property type="entry name" value="beta-Galactosidase/glucuronidase domain"/>
    <property type="match status" value="1"/>
</dbReference>
<dbReference type="RefSeq" id="WP_162817846.1">
    <property type="nucleotide sequence ID" value="NZ_CP139960.1"/>
</dbReference>
<comment type="similarity">
    <text evidence="1">Belongs to the glycosyl hydrolase 2 family.</text>
</comment>
<keyword evidence="2 10" id="KW-0378">Hydrolase</keyword>
<accession>A0ABZ0W5W6</accession>
<evidence type="ECO:0000256" key="3">
    <source>
        <dbReference type="ARBA" id="ARBA00023295"/>
    </source>
</evidence>
<evidence type="ECO:0000259" key="8">
    <source>
        <dbReference type="Pfam" id="PF16355"/>
    </source>
</evidence>
<evidence type="ECO:0000259" key="7">
    <source>
        <dbReference type="Pfam" id="PF02837"/>
    </source>
</evidence>